<keyword evidence="2" id="KW-1133">Transmembrane helix</keyword>
<dbReference type="InterPro" id="IPR000073">
    <property type="entry name" value="AB_hydrolase_1"/>
</dbReference>
<feature type="transmembrane region" description="Helical" evidence="2">
    <location>
        <begin position="7"/>
        <end position="28"/>
    </location>
</feature>
<sequence>MRLRRRILRIILFLLAVPVILCGALYGFHKISLWAESRKYPPVGKMVEVNGHQMHVYGEGDGNGNETLVFLSGSGTAAPALDFKALYSRLSDQYHIVVVERAGYGFSEAADIPRDIDTVLEETRSALTLSGENGPYILFPHSLSGIEALYWGQKYPDEVKAIIGLDAAVPTLYLSWGKQLLEDTADHMKLLSFFYRSGLVRLQPEIYNTDPAMTMDVLSDEEKAMYRAVVMRSFMTGSMADEARSCYDNAVNVDSLGKPVKIPVYYFISDGSQVAPGWRDTVTDYLSSFENAHYMFLDCGHYVHDEMPDVIAGESINFMKSLTK</sequence>
<keyword evidence="2" id="KW-0812">Transmembrane</keyword>
<dbReference type="OrthoDB" id="1817159at2"/>
<proteinExistence type="predicted"/>
<keyword evidence="2" id="KW-0472">Membrane</keyword>
<evidence type="ECO:0000259" key="3">
    <source>
        <dbReference type="Pfam" id="PF12697"/>
    </source>
</evidence>
<organism evidence="4 5">
    <name type="scientific">Hungatella hathewayi</name>
    <dbReference type="NCBI Taxonomy" id="154046"/>
    <lineage>
        <taxon>Bacteria</taxon>
        <taxon>Bacillati</taxon>
        <taxon>Bacillota</taxon>
        <taxon>Clostridia</taxon>
        <taxon>Lachnospirales</taxon>
        <taxon>Lachnospiraceae</taxon>
        <taxon>Hungatella</taxon>
    </lineage>
</organism>
<dbReference type="GO" id="GO:0016787">
    <property type="term" value="F:hydrolase activity"/>
    <property type="evidence" value="ECO:0007669"/>
    <property type="project" value="UniProtKB-KW"/>
</dbReference>
<dbReference type="InterPro" id="IPR000639">
    <property type="entry name" value="Epox_hydrolase-like"/>
</dbReference>
<dbReference type="AlphaFoldDB" id="A0A3E3DR84"/>
<dbReference type="SUPFAM" id="SSF53474">
    <property type="entry name" value="alpha/beta-Hydrolases"/>
    <property type="match status" value="1"/>
</dbReference>
<evidence type="ECO:0000313" key="4">
    <source>
        <dbReference type="EMBL" id="RGD71817.1"/>
    </source>
</evidence>
<evidence type="ECO:0000256" key="2">
    <source>
        <dbReference type="SAM" id="Phobius"/>
    </source>
</evidence>
<dbReference type="Gene3D" id="3.40.50.1820">
    <property type="entry name" value="alpha/beta hydrolase"/>
    <property type="match status" value="1"/>
</dbReference>
<feature type="domain" description="AB hydrolase-1" evidence="3">
    <location>
        <begin position="68"/>
        <end position="312"/>
    </location>
</feature>
<name>A0A3E3DR84_9FIRM</name>
<comment type="caution">
    <text evidence="4">The sequence shown here is derived from an EMBL/GenBank/DDBJ whole genome shotgun (WGS) entry which is preliminary data.</text>
</comment>
<dbReference type="PANTHER" id="PTHR43329">
    <property type="entry name" value="EPOXIDE HYDROLASE"/>
    <property type="match status" value="1"/>
</dbReference>
<dbReference type="Proteomes" id="UP000261023">
    <property type="component" value="Unassembled WGS sequence"/>
</dbReference>
<dbReference type="InterPro" id="IPR029058">
    <property type="entry name" value="AB_hydrolase_fold"/>
</dbReference>
<dbReference type="PRINTS" id="PR00412">
    <property type="entry name" value="EPOXHYDRLASE"/>
</dbReference>
<gene>
    <name evidence="4" type="ORF">DWX31_05980</name>
</gene>
<keyword evidence="1 4" id="KW-0378">Hydrolase</keyword>
<accession>A0A3E3DR84</accession>
<dbReference type="Pfam" id="PF12697">
    <property type="entry name" value="Abhydrolase_6"/>
    <property type="match status" value="1"/>
</dbReference>
<dbReference type="RefSeq" id="WP_025529933.1">
    <property type="nucleotide sequence ID" value="NZ_QTJW01000003.1"/>
</dbReference>
<dbReference type="EMBL" id="QTJW01000003">
    <property type="protein sequence ID" value="RGD71817.1"/>
    <property type="molecule type" value="Genomic_DNA"/>
</dbReference>
<evidence type="ECO:0000313" key="5">
    <source>
        <dbReference type="Proteomes" id="UP000261023"/>
    </source>
</evidence>
<protein>
    <submittedName>
        <fullName evidence="4">Alpha/beta hydrolase</fullName>
    </submittedName>
</protein>
<reference evidence="4 5" key="1">
    <citation type="submission" date="2018-08" db="EMBL/GenBank/DDBJ databases">
        <title>A genome reference for cultivated species of the human gut microbiota.</title>
        <authorList>
            <person name="Zou Y."/>
            <person name="Xue W."/>
            <person name="Luo G."/>
        </authorList>
    </citation>
    <scope>NUCLEOTIDE SEQUENCE [LARGE SCALE GENOMIC DNA]</scope>
    <source>
        <strain evidence="4 5">AF19-13AC</strain>
    </source>
</reference>
<evidence type="ECO:0000256" key="1">
    <source>
        <dbReference type="ARBA" id="ARBA00022801"/>
    </source>
</evidence>